<dbReference type="AlphaFoldDB" id="A0A318UER7"/>
<proteinExistence type="predicted"/>
<dbReference type="EMBL" id="QKLU01000003">
    <property type="protein sequence ID" value="PYF74914.1"/>
    <property type="molecule type" value="Genomic_DNA"/>
</dbReference>
<keyword evidence="3" id="KW-1185">Reference proteome</keyword>
<evidence type="ECO:0000256" key="1">
    <source>
        <dbReference type="SAM" id="MobiDB-lite"/>
    </source>
</evidence>
<evidence type="ECO:0000313" key="2">
    <source>
        <dbReference type="EMBL" id="PYF74914.1"/>
    </source>
</evidence>
<feature type="compositionally biased region" description="Basic and acidic residues" evidence="1">
    <location>
        <begin position="51"/>
        <end position="60"/>
    </location>
</feature>
<gene>
    <name evidence="2" type="ORF">B0O44_103360</name>
</gene>
<accession>A0A318UER7</accession>
<comment type="caution">
    <text evidence="2">The sequence shown here is derived from an EMBL/GenBank/DDBJ whole genome shotgun (WGS) entry which is preliminary data.</text>
</comment>
<feature type="region of interest" description="Disordered" evidence="1">
    <location>
        <begin position="39"/>
        <end position="63"/>
    </location>
</feature>
<dbReference type="Proteomes" id="UP000248198">
    <property type="component" value="Unassembled WGS sequence"/>
</dbReference>
<name>A0A318UER7_9SPHI</name>
<evidence type="ECO:0000313" key="3">
    <source>
        <dbReference type="Proteomes" id="UP000248198"/>
    </source>
</evidence>
<protein>
    <submittedName>
        <fullName evidence="2">Uncharacterized protein</fullName>
    </submittedName>
</protein>
<reference evidence="2 3" key="1">
    <citation type="submission" date="2018-06" db="EMBL/GenBank/DDBJ databases">
        <title>Genomic Encyclopedia of Archaeal and Bacterial Type Strains, Phase II (KMG-II): from individual species to whole genera.</title>
        <authorList>
            <person name="Goeker M."/>
        </authorList>
    </citation>
    <scope>NUCLEOTIDE SEQUENCE [LARGE SCALE GENOMIC DNA]</scope>
    <source>
        <strain evidence="2 3">DSM 27372</strain>
    </source>
</reference>
<organism evidence="2 3">
    <name type="scientific">Pedobacter nutrimenti</name>
    <dbReference type="NCBI Taxonomy" id="1241337"/>
    <lineage>
        <taxon>Bacteria</taxon>
        <taxon>Pseudomonadati</taxon>
        <taxon>Bacteroidota</taxon>
        <taxon>Sphingobacteriia</taxon>
        <taxon>Sphingobacteriales</taxon>
        <taxon>Sphingobacteriaceae</taxon>
        <taxon>Pedobacter</taxon>
    </lineage>
</organism>
<sequence length="340" mass="39168">MQIYPIKMSKYKILCIALVVLAALAVTWAITRFERQETPRSAAAKKTAPAAHEKEQEPVAKDSANASAPIDLKIRLFEKKPDFGTLTEVENVMARELSDVGLQQRYKILAQWQQILVPKISHLDPGQRKLLTLYEQNQNTAYLDNESNADRQKRLAISLMASLNPSQKVLYKELLLHEIEIIEEEETGPVFHLKPSYWKKLFAPHFPEADQKFWEQTALENDPVVDYDAGLAIDRQTLGDWAFCWEQYLKRYPNSHYQQQARNNYRTYMSYLLTGLENTPTLDSETKNIAPEVETDFDAISKRHPDSRVAKNISLFRKKLKDLPGKETDLYNLANSVIKI</sequence>